<evidence type="ECO:0000256" key="6">
    <source>
        <dbReference type="ARBA" id="ARBA00048098"/>
    </source>
</evidence>
<dbReference type="SMART" id="SM00173">
    <property type="entry name" value="RAS"/>
    <property type="match status" value="1"/>
</dbReference>
<protein>
    <recommendedName>
        <fullName evidence="2">small monomeric GTPase</fullName>
        <ecNumber evidence="2">3.6.5.2</ecNumber>
    </recommendedName>
</protein>
<evidence type="ECO:0000256" key="5">
    <source>
        <dbReference type="ARBA" id="ARBA00023134"/>
    </source>
</evidence>
<dbReference type="Pfam" id="PF00071">
    <property type="entry name" value="Ras"/>
    <property type="match status" value="1"/>
</dbReference>
<dbReference type="GO" id="GO:0003925">
    <property type="term" value="F:G protein activity"/>
    <property type="evidence" value="ECO:0007669"/>
    <property type="project" value="UniProtKB-EC"/>
</dbReference>
<sequence length="323" mass="35301">MSLPHALSLGEAAGCLCDSLTNIPQRKGCCTSFHAGASTDWQPLVPALEYSLYQGHPDLIGAVSTSPGPSGPQTAPVKSEWPQGGRDSPGEVEMAMVRPGGVQKVNVTAARGLSLSFPFCPAALVVRFLTKRFIGDYERNAGNLYTRQVQIEGETLAIQVQDTPGIQVHENSLSGNEQLSRCIRWADAVVIVFSITDYKSYELIGQLHQQVQQLHLGTRLPVVVVANKADLLHIKQVDPQLGLQLAGMLGCSFYEVSVSENYNDVYNAFHVLCKEVSHKQPPSSTPEKRRTSLIPRPKSPNMQDLKRRFKQALSAKVRTVTSV</sequence>
<dbReference type="Proteomes" id="UP000010556">
    <property type="component" value="Unassembled WGS sequence"/>
</dbReference>
<proteinExistence type="inferred from homology"/>
<keyword evidence="3" id="KW-0547">Nucleotide-binding</keyword>
<dbReference type="AlphaFoldDB" id="L5M8Z0"/>
<dbReference type="PANTHER" id="PTHR45704">
    <property type="entry name" value="RAS-LIKE FAMILY MEMBER 11"/>
    <property type="match status" value="1"/>
</dbReference>
<dbReference type="SMART" id="SM00175">
    <property type="entry name" value="RAB"/>
    <property type="match status" value="1"/>
</dbReference>
<feature type="region of interest" description="Disordered" evidence="7">
    <location>
        <begin position="278"/>
        <end position="301"/>
    </location>
</feature>
<dbReference type="GO" id="GO:0005525">
    <property type="term" value="F:GTP binding"/>
    <property type="evidence" value="ECO:0007669"/>
    <property type="project" value="UniProtKB-KW"/>
</dbReference>
<dbReference type="EC" id="3.6.5.2" evidence="2"/>
<evidence type="ECO:0000313" key="8">
    <source>
        <dbReference type="EMBL" id="ELK34740.1"/>
    </source>
</evidence>
<comment type="catalytic activity">
    <reaction evidence="6">
        <text>GTP + H2O = GDP + phosphate + H(+)</text>
        <dbReference type="Rhea" id="RHEA:19669"/>
        <dbReference type="ChEBI" id="CHEBI:15377"/>
        <dbReference type="ChEBI" id="CHEBI:15378"/>
        <dbReference type="ChEBI" id="CHEBI:37565"/>
        <dbReference type="ChEBI" id="CHEBI:43474"/>
        <dbReference type="ChEBI" id="CHEBI:58189"/>
        <dbReference type="EC" id="3.6.5.2"/>
    </reaction>
</comment>
<evidence type="ECO:0000313" key="9">
    <source>
        <dbReference type="Proteomes" id="UP000010556"/>
    </source>
</evidence>
<name>L5M8Z0_MYODS</name>
<dbReference type="InterPro" id="IPR001806">
    <property type="entry name" value="Small_GTPase"/>
</dbReference>
<dbReference type="SUPFAM" id="SSF52540">
    <property type="entry name" value="P-loop containing nucleoside triphosphate hydrolases"/>
    <property type="match status" value="1"/>
</dbReference>
<dbReference type="PROSITE" id="PS51421">
    <property type="entry name" value="RAS"/>
    <property type="match status" value="1"/>
</dbReference>
<reference evidence="9" key="1">
    <citation type="journal article" date="2013" name="Science">
        <title>Comparative analysis of bat genomes provides insight into the evolution of flight and immunity.</title>
        <authorList>
            <person name="Zhang G."/>
            <person name="Cowled C."/>
            <person name="Shi Z."/>
            <person name="Huang Z."/>
            <person name="Bishop-Lilly K.A."/>
            <person name="Fang X."/>
            <person name="Wynne J.W."/>
            <person name="Xiong Z."/>
            <person name="Baker M.L."/>
            <person name="Zhao W."/>
            <person name="Tachedjian M."/>
            <person name="Zhu Y."/>
            <person name="Zhou P."/>
            <person name="Jiang X."/>
            <person name="Ng J."/>
            <person name="Yang L."/>
            <person name="Wu L."/>
            <person name="Xiao J."/>
            <person name="Feng Y."/>
            <person name="Chen Y."/>
            <person name="Sun X."/>
            <person name="Zhang Y."/>
            <person name="Marsh G.A."/>
            <person name="Crameri G."/>
            <person name="Broder C.C."/>
            <person name="Frey K.G."/>
            <person name="Wang L.F."/>
            <person name="Wang J."/>
        </authorList>
    </citation>
    <scope>NUCLEOTIDE SEQUENCE [LARGE SCALE GENOMIC DNA]</scope>
</reference>
<dbReference type="EMBL" id="KB102854">
    <property type="protein sequence ID" value="ELK34740.1"/>
    <property type="molecule type" value="Genomic_DNA"/>
</dbReference>
<keyword evidence="5" id="KW-0342">GTP-binding</keyword>
<organism evidence="8 9">
    <name type="scientific">Myotis davidii</name>
    <name type="common">David's myotis</name>
    <dbReference type="NCBI Taxonomy" id="225400"/>
    <lineage>
        <taxon>Eukaryota</taxon>
        <taxon>Metazoa</taxon>
        <taxon>Chordata</taxon>
        <taxon>Craniata</taxon>
        <taxon>Vertebrata</taxon>
        <taxon>Euteleostomi</taxon>
        <taxon>Mammalia</taxon>
        <taxon>Eutheria</taxon>
        <taxon>Laurasiatheria</taxon>
        <taxon>Chiroptera</taxon>
        <taxon>Yangochiroptera</taxon>
        <taxon>Vespertilionidae</taxon>
        <taxon>Myotis</taxon>
    </lineage>
</organism>
<keyword evidence="4" id="KW-0378">Hydrolase</keyword>
<comment type="similarity">
    <text evidence="1">Belongs to the small GTPase superfamily. Ras family.</text>
</comment>
<dbReference type="eggNOG" id="KOG0395">
    <property type="taxonomic scope" value="Eukaryota"/>
</dbReference>
<dbReference type="PROSITE" id="PS51419">
    <property type="entry name" value="RAB"/>
    <property type="match status" value="1"/>
</dbReference>
<keyword evidence="9" id="KW-1185">Reference proteome</keyword>
<dbReference type="Gene3D" id="3.40.50.300">
    <property type="entry name" value="P-loop containing nucleotide triphosphate hydrolases"/>
    <property type="match status" value="1"/>
</dbReference>
<accession>L5M8Z0</accession>
<gene>
    <name evidence="8" type="ORF">MDA_GLEAN10015846</name>
</gene>
<dbReference type="InterPro" id="IPR051065">
    <property type="entry name" value="Ras-related_GTPase"/>
</dbReference>
<dbReference type="InterPro" id="IPR027417">
    <property type="entry name" value="P-loop_NTPase"/>
</dbReference>
<dbReference type="CDD" id="cd04146">
    <property type="entry name" value="RERG_RasL11_like"/>
    <property type="match status" value="1"/>
</dbReference>
<dbReference type="FunFam" id="3.40.50.300:FF:000718">
    <property type="entry name" value="Ras-like protein family member 11A"/>
    <property type="match status" value="1"/>
</dbReference>
<evidence type="ECO:0000256" key="4">
    <source>
        <dbReference type="ARBA" id="ARBA00022801"/>
    </source>
</evidence>
<feature type="region of interest" description="Disordered" evidence="7">
    <location>
        <begin position="61"/>
        <end position="90"/>
    </location>
</feature>
<evidence type="ECO:0000256" key="3">
    <source>
        <dbReference type="ARBA" id="ARBA00022741"/>
    </source>
</evidence>
<evidence type="ECO:0000256" key="7">
    <source>
        <dbReference type="SAM" id="MobiDB-lite"/>
    </source>
</evidence>
<feature type="compositionally biased region" description="Polar residues" evidence="7">
    <location>
        <begin position="63"/>
        <end position="73"/>
    </location>
</feature>
<evidence type="ECO:0000256" key="2">
    <source>
        <dbReference type="ARBA" id="ARBA00011984"/>
    </source>
</evidence>
<evidence type="ECO:0000256" key="1">
    <source>
        <dbReference type="ARBA" id="ARBA00008344"/>
    </source>
</evidence>